<dbReference type="FunFam" id="1.20.1250.20:FF:000013">
    <property type="entry name" value="MFS general substrate transporter"/>
    <property type="match status" value="1"/>
</dbReference>
<comment type="caution">
    <text evidence="9">The sequence shown here is derived from an EMBL/GenBank/DDBJ whole genome shotgun (WGS) entry which is preliminary data.</text>
</comment>
<reference evidence="9" key="1">
    <citation type="submission" date="2023-08" db="EMBL/GenBank/DDBJ databases">
        <title>Black Yeasts Isolated from many extreme environments.</title>
        <authorList>
            <person name="Coleine C."/>
            <person name="Stajich J.E."/>
            <person name="Selbmann L."/>
        </authorList>
    </citation>
    <scope>NUCLEOTIDE SEQUENCE</scope>
    <source>
        <strain evidence="9">CCFEE 5401</strain>
    </source>
</reference>
<feature type="transmembrane region" description="Helical" evidence="7">
    <location>
        <begin position="310"/>
        <end position="328"/>
    </location>
</feature>
<dbReference type="PANTHER" id="PTHR43791">
    <property type="entry name" value="PERMEASE-RELATED"/>
    <property type="match status" value="1"/>
</dbReference>
<feature type="transmembrane region" description="Helical" evidence="7">
    <location>
        <begin position="367"/>
        <end position="387"/>
    </location>
</feature>
<feature type="transmembrane region" description="Helical" evidence="7">
    <location>
        <begin position="340"/>
        <end position="361"/>
    </location>
</feature>
<dbReference type="SUPFAM" id="SSF103473">
    <property type="entry name" value="MFS general substrate transporter"/>
    <property type="match status" value="1"/>
</dbReference>
<evidence type="ECO:0000259" key="8">
    <source>
        <dbReference type="PROSITE" id="PS50850"/>
    </source>
</evidence>
<dbReference type="InterPro" id="IPR020846">
    <property type="entry name" value="MFS_dom"/>
</dbReference>
<dbReference type="InterPro" id="IPR036259">
    <property type="entry name" value="MFS_trans_sf"/>
</dbReference>
<dbReference type="FunFam" id="1.20.1250.20:FF:000018">
    <property type="entry name" value="MFS transporter permease"/>
    <property type="match status" value="1"/>
</dbReference>
<feature type="transmembrane region" description="Helical" evidence="7">
    <location>
        <begin position="137"/>
        <end position="160"/>
    </location>
</feature>
<evidence type="ECO:0000256" key="2">
    <source>
        <dbReference type="ARBA" id="ARBA00022448"/>
    </source>
</evidence>
<evidence type="ECO:0000256" key="4">
    <source>
        <dbReference type="ARBA" id="ARBA00022989"/>
    </source>
</evidence>
<proteinExistence type="predicted"/>
<feature type="region of interest" description="Disordered" evidence="6">
    <location>
        <begin position="1"/>
        <end position="20"/>
    </location>
</feature>
<evidence type="ECO:0000313" key="10">
    <source>
        <dbReference type="Proteomes" id="UP001310890"/>
    </source>
</evidence>
<dbReference type="PROSITE" id="PS50850">
    <property type="entry name" value="MFS"/>
    <property type="match status" value="1"/>
</dbReference>
<dbReference type="GO" id="GO:0016020">
    <property type="term" value="C:membrane"/>
    <property type="evidence" value="ECO:0007669"/>
    <property type="project" value="UniProtKB-SubCell"/>
</dbReference>
<evidence type="ECO:0000256" key="3">
    <source>
        <dbReference type="ARBA" id="ARBA00022692"/>
    </source>
</evidence>
<name>A0AAN7TNR7_9PEZI</name>
<dbReference type="Gene3D" id="1.20.1250.20">
    <property type="entry name" value="MFS general substrate transporter like domains"/>
    <property type="match status" value="2"/>
</dbReference>
<feature type="transmembrane region" description="Helical" evidence="7">
    <location>
        <begin position="399"/>
        <end position="420"/>
    </location>
</feature>
<evidence type="ECO:0000256" key="5">
    <source>
        <dbReference type="ARBA" id="ARBA00023136"/>
    </source>
</evidence>
<feature type="transmembrane region" description="Helical" evidence="7">
    <location>
        <begin position="77"/>
        <end position="96"/>
    </location>
</feature>
<dbReference type="GO" id="GO:0022857">
    <property type="term" value="F:transmembrane transporter activity"/>
    <property type="evidence" value="ECO:0007669"/>
    <property type="project" value="InterPro"/>
</dbReference>
<organism evidence="9 10">
    <name type="scientific">Meristemomyces frigidus</name>
    <dbReference type="NCBI Taxonomy" id="1508187"/>
    <lineage>
        <taxon>Eukaryota</taxon>
        <taxon>Fungi</taxon>
        <taxon>Dikarya</taxon>
        <taxon>Ascomycota</taxon>
        <taxon>Pezizomycotina</taxon>
        <taxon>Dothideomycetes</taxon>
        <taxon>Dothideomycetidae</taxon>
        <taxon>Mycosphaerellales</taxon>
        <taxon>Teratosphaeriaceae</taxon>
        <taxon>Meristemomyces</taxon>
    </lineage>
</organism>
<evidence type="ECO:0000256" key="1">
    <source>
        <dbReference type="ARBA" id="ARBA00004141"/>
    </source>
</evidence>
<dbReference type="Proteomes" id="UP001310890">
    <property type="component" value="Unassembled WGS sequence"/>
</dbReference>
<evidence type="ECO:0000256" key="7">
    <source>
        <dbReference type="SAM" id="Phobius"/>
    </source>
</evidence>
<evidence type="ECO:0000313" key="9">
    <source>
        <dbReference type="EMBL" id="KAK5115895.1"/>
    </source>
</evidence>
<feature type="transmembrane region" description="Helical" evidence="7">
    <location>
        <begin position="111"/>
        <end position="130"/>
    </location>
</feature>
<gene>
    <name evidence="9" type="ORF">LTR62_000351</name>
</gene>
<feature type="transmembrane region" description="Helical" evidence="7">
    <location>
        <begin position="205"/>
        <end position="225"/>
    </location>
</feature>
<keyword evidence="3 7" id="KW-0812">Transmembrane</keyword>
<feature type="transmembrane region" description="Helical" evidence="7">
    <location>
        <begin position="172"/>
        <end position="193"/>
    </location>
</feature>
<protein>
    <recommendedName>
        <fullName evidence="8">Major facilitator superfamily (MFS) profile domain-containing protein</fullName>
    </recommendedName>
</protein>
<dbReference type="EMBL" id="JAVRRL010000010">
    <property type="protein sequence ID" value="KAK5115895.1"/>
    <property type="molecule type" value="Genomic_DNA"/>
</dbReference>
<comment type="subcellular location">
    <subcellularLocation>
        <location evidence="1">Membrane</location>
        <topology evidence="1">Multi-pass membrane protein</topology>
    </subcellularLocation>
</comment>
<dbReference type="PANTHER" id="PTHR43791:SF101">
    <property type="entry name" value="HIGH-AFFINITY NICOTINIC ACID TRANSPORTER"/>
    <property type="match status" value="1"/>
</dbReference>
<feature type="transmembrane region" description="Helical" evidence="7">
    <location>
        <begin position="432"/>
        <end position="454"/>
    </location>
</feature>
<dbReference type="AlphaFoldDB" id="A0AAN7TNR7"/>
<accession>A0AAN7TNR7</accession>
<sequence>MDPSITEKAHPPPDSSIKDMDKGIYEDLVDHEAEQKVVRKMDRNLITVFGALYLMSFLDRSNIGNANLTTFSKDLRLVGNQFGAAVSVVYATYVVFEPVWNILLKVLTPRILMTVSCIAWSALTLGTAFVGNFKHLVVVRVLLGAVEAAIIPCIFMYITMAYNRDEYAVRQTYVFACAAISGAFGGLLAYGLTRIQTANMHGWQWLFLIEGILSFCIAPITWFWLPNSVDEARWLSPAEKELLAARLRRNTGVYNPEESFQWSEVARCFRDPRIYLHAIAHFGIDTTLYATTTFMPKIIAGLGFTSTIDAQLLTVPVYAVAAGSYLLIGWASDRVKLRSPFLIGVLCSCLIGYIILAVPASPVGVRYFAVFLVAIGLYSSTSLNIVWTACNNSGYFKRAFATGMVQLVGNSAGAAIGFIFKAQTAPRYLEGIDFAIGMTVMAICLTAVNAWVVIISNRRKREQIAQGALDQPELGDRNPHFLFYV</sequence>
<keyword evidence="5 7" id="KW-0472">Membrane</keyword>
<evidence type="ECO:0000256" key="6">
    <source>
        <dbReference type="SAM" id="MobiDB-lite"/>
    </source>
</evidence>
<dbReference type="Pfam" id="PF07690">
    <property type="entry name" value="MFS_1"/>
    <property type="match status" value="1"/>
</dbReference>
<keyword evidence="2" id="KW-0813">Transport</keyword>
<feature type="domain" description="Major facilitator superfamily (MFS) profile" evidence="8">
    <location>
        <begin position="45"/>
        <end position="459"/>
    </location>
</feature>
<keyword evidence="4 7" id="KW-1133">Transmembrane helix</keyword>
<dbReference type="InterPro" id="IPR011701">
    <property type="entry name" value="MFS"/>
</dbReference>